<keyword evidence="2" id="KW-1185">Reference proteome</keyword>
<accession>A0A165DMT9</accession>
<name>A0A165DMT9_9APHY</name>
<dbReference type="RefSeq" id="XP_040762963.1">
    <property type="nucleotide sequence ID" value="XM_040901672.1"/>
</dbReference>
<evidence type="ECO:0000313" key="1">
    <source>
        <dbReference type="EMBL" id="KZT05223.1"/>
    </source>
</evidence>
<sequence length="187" mass="21255">MFWSSILYNDRSSASDMRSLYTGTMLRYFHIHTTASRGRAVWKWREDQCILLLKRCEPHTCKLPSNKHAYRLIIRAWGLRLHEDDTHAPCMLPMTQASPCWCLVLWPPSSRTLGNCHGSNCSGLGWNCSSRLVRPHPRTCTLLLLSVSGILSKEHSEIITETGSNHALALPKVPVGEEDAVKHRYCI</sequence>
<reference evidence="1 2" key="1">
    <citation type="journal article" date="2016" name="Mol. Biol. Evol.">
        <title>Comparative Genomics of Early-Diverging Mushroom-Forming Fungi Provides Insights into the Origins of Lignocellulose Decay Capabilities.</title>
        <authorList>
            <person name="Nagy L.G."/>
            <person name="Riley R."/>
            <person name="Tritt A."/>
            <person name="Adam C."/>
            <person name="Daum C."/>
            <person name="Floudas D."/>
            <person name="Sun H."/>
            <person name="Yadav J.S."/>
            <person name="Pangilinan J."/>
            <person name="Larsson K.H."/>
            <person name="Matsuura K."/>
            <person name="Barry K."/>
            <person name="Labutti K."/>
            <person name="Kuo R."/>
            <person name="Ohm R.A."/>
            <person name="Bhattacharya S.S."/>
            <person name="Shirouzu T."/>
            <person name="Yoshinaga Y."/>
            <person name="Martin F.M."/>
            <person name="Grigoriev I.V."/>
            <person name="Hibbett D.S."/>
        </authorList>
    </citation>
    <scope>NUCLEOTIDE SEQUENCE [LARGE SCALE GENOMIC DNA]</scope>
    <source>
        <strain evidence="1 2">93-53</strain>
    </source>
</reference>
<evidence type="ECO:0000313" key="2">
    <source>
        <dbReference type="Proteomes" id="UP000076871"/>
    </source>
</evidence>
<gene>
    <name evidence="1" type="ORF">LAESUDRAFT_234311</name>
</gene>
<dbReference type="InParanoid" id="A0A165DMT9"/>
<protein>
    <submittedName>
        <fullName evidence="1">Uncharacterized protein</fullName>
    </submittedName>
</protein>
<dbReference type="EMBL" id="KV427631">
    <property type="protein sequence ID" value="KZT05223.1"/>
    <property type="molecule type" value="Genomic_DNA"/>
</dbReference>
<dbReference type="GeneID" id="63818704"/>
<organism evidence="1 2">
    <name type="scientific">Laetiporus sulphureus 93-53</name>
    <dbReference type="NCBI Taxonomy" id="1314785"/>
    <lineage>
        <taxon>Eukaryota</taxon>
        <taxon>Fungi</taxon>
        <taxon>Dikarya</taxon>
        <taxon>Basidiomycota</taxon>
        <taxon>Agaricomycotina</taxon>
        <taxon>Agaricomycetes</taxon>
        <taxon>Polyporales</taxon>
        <taxon>Laetiporus</taxon>
    </lineage>
</organism>
<dbReference type="AlphaFoldDB" id="A0A165DMT9"/>
<proteinExistence type="predicted"/>
<dbReference type="Proteomes" id="UP000076871">
    <property type="component" value="Unassembled WGS sequence"/>
</dbReference>